<keyword evidence="4" id="KW-1185">Reference proteome</keyword>
<proteinExistence type="predicted"/>
<feature type="compositionally biased region" description="Pro residues" evidence="1">
    <location>
        <begin position="169"/>
        <end position="204"/>
    </location>
</feature>
<keyword evidence="2" id="KW-0812">Transmembrane</keyword>
<name>A0ABX1P308_9CYAN</name>
<keyword evidence="2" id="KW-1133">Transmembrane helix</keyword>
<sequence length="315" mass="34599">MSQDNQNSQPPFSPEPEANPPQPTVESASQPPQEQYQTVQPIWKAITIRILRGTIGVLETTVDKLETQPSAGDKETPGFFQKLQFVWSAVLGKIRSRLPRNLSRKLSDTAITGIVAGITVILVWTSSTVFASKPTEVAIPPEVETPPSATITTAPEVETPLTPPIAEETPPPTEETPPPPVAEETPPPVEETPPPEPEPEPTPTPTIILTPEQTLIAAIENQVAEVSDRFAPGLIQSIQANFRSSSLAITIQDEWYNLKQSEQDKLLAQMLERSKELDFIHLDIIDSRGKLVARNPVVGTEMIVFQRRISLIPQQ</sequence>
<accession>A0ABX1P308</accession>
<evidence type="ECO:0000313" key="3">
    <source>
        <dbReference type="EMBL" id="NMG18729.1"/>
    </source>
</evidence>
<dbReference type="Proteomes" id="UP000718564">
    <property type="component" value="Unassembled WGS sequence"/>
</dbReference>
<feature type="region of interest" description="Disordered" evidence="1">
    <location>
        <begin position="139"/>
        <end position="205"/>
    </location>
</feature>
<organism evidence="3 4">
    <name type="scientific">Brasilonema bromeliae SPC951</name>
    <dbReference type="NCBI Taxonomy" id="385972"/>
    <lineage>
        <taxon>Bacteria</taxon>
        <taxon>Bacillati</taxon>
        <taxon>Cyanobacteriota</taxon>
        <taxon>Cyanophyceae</taxon>
        <taxon>Nostocales</taxon>
        <taxon>Scytonemataceae</taxon>
        <taxon>Brasilonema</taxon>
        <taxon>Bromeliae group (in: Brasilonema)</taxon>
    </lineage>
</organism>
<feature type="compositionally biased region" description="Polar residues" evidence="1">
    <location>
        <begin position="24"/>
        <end position="36"/>
    </location>
</feature>
<evidence type="ECO:0000256" key="2">
    <source>
        <dbReference type="SAM" id="Phobius"/>
    </source>
</evidence>
<feature type="transmembrane region" description="Helical" evidence="2">
    <location>
        <begin position="106"/>
        <end position="124"/>
    </location>
</feature>
<evidence type="ECO:0000313" key="4">
    <source>
        <dbReference type="Proteomes" id="UP000718564"/>
    </source>
</evidence>
<evidence type="ECO:0000256" key="1">
    <source>
        <dbReference type="SAM" id="MobiDB-lite"/>
    </source>
</evidence>
<reference evidence="3 4" key="1">
    <citation type="submission" date="2018-06" db="EMBL/GenBank/DDBJ databases">
        <title>Comparative genomics of Brasilonema spp. strains.</title>
        <authorList>
            <person name="Alvarenga D.O."/>
            <person name="Fiore M.F."/>
            <person name="Varani A.M."/>
        </authorList>
    </citation>
    <scope>NUCLEOTIDE SEQUENCE [LARGE SCALE GENOMIC DNA]</scope>
    <source>
        <strain evidence="3 4">SPC951</strain>
    </source>
</reference>
<dbReference type="EMBL" id="QMEB01000019">
    <property type="protein sequence ID" value="NMG18729.1"/>
    <property type="molecule type" value="Genomic_DNA"/>
</dbReference>
<feature type="compositionally biased region" description="Pro residues" evidence="1">
    <location>
        <begin position="11"/>
        <end position="23"/>
    </location>
</feature>
<comment type="caution">
    <text evidence="3">The sequence shown here is derived from an EMBL/GenBank/DDBJ whole genome shotgun (WGS) entry which is preliminary data.</text>
</comment>
<feature type="compositionally biased region" description="Low complexity" evidence="1">
    <location>
        <begin position="158"/>
        <end position="168"/>
    </location>
</feature>
<dbReference type="RefSeq" id="WP_169154014.1">
    <property type="nucleotide sequence ID" value="NZ_CAWPJE010000353.1"/>
</dbReference>
<feature type="region of interest" description="Disordered" evidence="1">
    <location>
        <begin position="1"/>
        <end position="36"/>
    </location>
</feature>
<gene>
    <name evidence="3" type="ORF">DP116_04405</name>
</gene>
<keyword evidence="2" id="KW-0472">Membrane</keyword>
<protein>
    <submittedName>
        <fullName evidence="3">Uncharacterized protein</fullName>
    </submittedName>
</protein>